<dbReference type="InterPro" id="IPR011032">
    <property type="entry name" value="GroES-like_sf"/>
</dbReference>
<gene>
    <name evidence="2" type="ORF">ACFSRY_10590</name>
</gene>
<organism evidence="2 3">
    <name type="scientific">Pontibacter locisalis</name>
    <dbReference type="NCBI Taxonomy" id="1719035"/>
    <lineage>
        <taxon>Bacteria</taxon>
        <taxon>Pseudomonadati</taxon>
        <taxon>Bacteroidota</taxon>
        <taxon>Cytophagia</taxon>
        <taxon>Cytophagales</taxon>
        <taxon>Hymenobacteraceae</taxon>
        <taxon>Pontibacter</taxon>
    </lineage>
</organism>
<dbReference type="SMART" id="SM00829">
    <property type="entry name" value="PKS_ER"/>
    <property type="match status" value="1"/>
</dbReference>
<reference evidence="3" key="1">
    <citation type="journal article" date="2019" name="Int. J. Syst. Evol. Microbiol.">
        <title>The Global Catalogue of Microorganisms (GCM) 10K type strain sequencing project: providing services to taxonomists for standard genome sequencing and annotation.</title>
        <authorList>
            <consortium name="The Broad Institute Genomics Platform"/>
            <consortium name="The Broad Institute Genome Sequencing Center for Infectious Disease"/>
            <person name="Wu L."/>
            <person name="Ma J."/>
        </authorList>
    </citation>
    <scope>NUCLEOTIDE SEQUENCE [LARGE SCALE GENOMIC DNA]</scope>
    <source>
        <strain evidence="3">KCTC 42498</strain>
    </source>
</reference>
<accession>A0ABW5IM49</accession>
<dbReference type="EMBL" id="JBHULU010000015">
    <property type="protein sequence ID" value="MFD2514314.1"/>
    <property type="molecule type" value="Genomic_DNA"/>
</dbReference>
<comment type="caution">
    <text evidence="2">The sequence shown here is derived from an EMBL/GenBank/DDBJ whole genome shotgun (WGS) entry which is preliminary data.</text>
</comment>
<dbReference type="InterPro" id="IPR020843">
    <property type="entry name" value="ER"/>
</dbReference>
<evidence type="ECO:0000313" key="2">
    <source>
        <dbReference type="EMBL" id="MFD2514314.1"/>
    </source>
</evidence>
<proteinExistence type="predicted"/>
<dbReference type="InterPro" id="IPR013154">
    <property type="entry name" value="ADH-like_N"/>
</dbReference>
<dbReference type="SUPFAM" id="SSF51735">
    <property type="entry name" value="NAD(P)-binding Rossmann-fold domains"/>
    <property type="match status" value="1"/>
</dbReference>
<dbReference type="InterPro" id="IPR036291">
    <property type="entry name" value="NAD(P)-bd_dom_sf"/>
</dbReference>
<name>A0ABW5IM49_9BACT</name>
<dbReference type="Proteomes" id="UP001597544">
    <property type="component" value="Unassembled WGS sequence"/>
</dbReference>
<evidence type="ECO:0000313" key="3">
    <source>
        <dbReference type="Proteomes" id="UP001597544"/>
    </source>
</evidence>
<dbReference type="SUPFAM" id="SSF50129">
    <property type="entry name" value="GroES-like"/>
    <property type="match status" value="1"/>
</dbReference>
<dbReference type="Pfam" id="PF08240">
    <property type="entry name" value="ADH_N"/>
    <property type="match status" value="1"/>
</dbReference>
<keyword evidence="3" id="KW-1185">Reference proteome</keyword>
<dbReference type="InterPro" id="IPR052733">
    <property type="entry name" value="Chloroplast_QOR"/>
</dbReference>
<dbReference type="Gene3D" id="3.90.180.10">
    <property type="entry name" value="Medium-chain alcohol dehydrogenases, catalytic domain"/>
    <property type="match status" value="1"/>
</dbReference>
<dbReference type="RefSeq" id="WP_377506656.1">
    <property type="nucleotide sequence ID" value="NZ_JBHULU010000015.1"/>
</dbReference>
<dbReference type="PANTHER" id="PTHR44013:SF1">
    <property type="entry name" value="ZINC-TYPE ALCOHOL DEHYDROGENASE-LIKE PROTEIN C16A3.02C"/>
    <property type="match status" value="1"/>
</dbReference>
<feature type="domain" description="Enoyl reductase (ER)" evidence="1">
    <location>
        <begin position="10"/>
        <end position="312"/>
    </location>
</feature>
<dbReference type="Pfam" id="PF13602">
    <property type="entry name" value="ADH_zinc_N_2"/>
    <property type="match status" value="1"/>
</dbReference>
<dbReference type="Gene3D" id="3.40.50.720">
    <property type="entry name" value="NAD(P)-binding Rossmann-like Domain"/>
    <property type="match status" value="1"/>
</dbReference>
<dbReference type="PANTHER" id="PTHR44013">
    <property type="entry name" value="ZINC-TYPE ALCOHOL DEHYDROGENASE-LIKE PROTEIN C16A3.02C"/>
    <property type="match status" value="1"/>
</dbReference>
<dbReference type="CDD" id="cd08267">
    <property type="entry name" value="MDR1"/>
    <property type="match status" value="1"/>
</dbReference>
<sequence length="317" mass="34415">MKAVYFDKYGPVDVLQYGEQPKPTIKDDEILVRVHAASVNPVDWKIRGGMMLPVTGLDFPKIPGLDIAGVVAEVGKDVENFLPGDRVFGMIDDFLGGAYAEYAALPEKVAVPLPDNLNYEQAAAVPLTALTALQALRDKGELANGESVLINGASSGVGTFAIQIAKALGAGEVTGVCSTEHVALVKSLGADVVIDYTEEDFTQHEERYDLIFDAVAKTTYIDSKPSLKPNGRYVTTVPDPKDFAFGFVLSVFSDKKLRVMMTEDRGKDLRLIKDWIESGKVKPVIDKVYSLKEAADAHRYSEEGHAAGKIVLLVDDH</sequence>
<evidence type="ECO:0000259" key="1">
    <source>
        <dbReference type="SMART" id="SM00829"/>
    </source>
</evidence>
<protein>
    <submittedName>
        <fullName evidence="2">NAD(P)-dependent alcohol dehydrogenase</fullName>
    </submittedName>
</protein>